<dbReference type="BioCyc" id="CSTA292563:G1353-1176-MONOMER"/>
<dbReference type="STRING" id="292563.Cyast_1168"/>
<dbReference type="InterPro" id="IPR008929">
    <property type="entry name" value="Chondroitin_lyas"/>
</dbReference>
<dbReference type="SUPFAM" id="SSF48230">
    <property type="entry name" value="Chondroitin AC/alginate lyase"/>
    <property type="match status" value="1"/>
</dbReference>
<keyword evidence="2" id="KW-1185">Reference proteome</keyword>
<accession>K9YL46</accession>
<evidence type="ECO:0000313" key="2">
    <source>
        <dbReference type="Proteomes" id="UP000010483"/>
    </source>
</evidence>
<gene>
    <name evidence="1" type="ordered locus">Cyast_1168</name>
</gene>
<dbReference type="Gene3D" id="1.50.10.100">
    <property type="entry name" value="Chondroitin AC/alginate lyase"/>
    <property type="match status" value="1"/>
</dbReference>
<sequence>MPFKKFYLQSFLFLGLLFIGGARHEPRQKELQPLSGNITLQLRNAVWRLLEEEPIYQDIYLDLDCHQNECDSDIYGWSPKYNQDVEHQGKVRVIPQNNYFTFEIELDVRPSPFSMDSNRATYSIDVIYDQNNQLLGSYSGRLNNRFLLGPVTGKINDNYILKIENYQPIESQEHPRLIFRKFDIEDIKNKINTPIGQAILTRLKNSLNGEIFYSGYGLNGGSHGAGYCFLALINDDLSLAQQGWNTVQDAIALSRGLDGQSKPRILERAGLVIGVALAYDHCYPLWNENQQQEMTKWLAQQALELSQGGGSGWNNSTVSNWNVRARSAAGIAALAIKNEPDHFFPDNEFYQPENHLHLILATAQRNVSRYINTALGDGGFGIEGDAYTSHSANQMLPFLQAYGNVMGKDIATQTHANQLIPNSMMRMIPRENDSPITPAYGRHRHGASGFLFASGLGILSEDFLPSARWIYDRYFAMEGDLTFGISSSYPDQAIYALANYPHNVSPQPPQSFLPRVFVDHIRGLYVFRNQWQNQDDTVASIYLNANPVRGGWLFPEATSFRLRGLGVNWAMAAPSEGERERENIVYLPNASGWRGSQMIHFAEAEDGSGVVSMVSQNRSENAQLEYLRSFGVDYSKVSGADGIFAIADIFRGDVNDPNFQEKVWTMHTEGDVTIEGNSFTIRDDSGSIFRGVFAAPLDVVITEEKTDYGSKIMATGGHQFLVVMAMGEGSLPPMEIVNPVGINSTVRVGGQEISFRGDRILFSHYSSSSNKL</sequence>
<evidence type="ECO:0000313" key="1">
    <source>
        <dbReference type="EMBL" id="AFZ47135.1"/>
    </source>
</evidence>
<dbReference type="KEGG" id="csn:Cyast_1168"/>
<evidence type="ECO:0008006" key="3">
    <source>
        <dbReference type="Google" id="ProtNLM"/>
    </source>
</evidence>
<dbReference type="EMBL" id="CP003940">
    <property type="protein sequence ID" value="AFZ47135.1"/>
    <property type="molecule type" value="Genomic_DNA"/>
</dbReference>
<proteinExistence type="predicted"/>
<dbReference type="Gene3D" id="2.70.98.70">
    <property type="match status" value="1"/>
</dbReference>
<dbReference type="Proteomes" id="UP000010483">
    <property type="component" value="Chromosome"/>
</dbReference>
<reference evidence="2" key="1">
    <citation type="journal article" date="2013" name="Proc. Natl. Acad. Sci. U.S.A.">
        <title>Improving the coverage of the cyanobacterial phylum using diversity-driven genome sequencing.</title>
        <authorList>
            <person name="Shih P.M."/>
            <person name="Wu D."/>
            <person name="Latifi A."/>
            <person name="Axen S.D."/>
            <person name="Fewer D.P."/>
            <person name="Talla E."/>
            <person name="Calteau A."/>
            <person name="Cai F."/>
            <person name="Tandeau de Marsac N."/>
            <person name="Rippka R."/>
            <person name="Herdman M."/>
            <person name="Sivonen K."/>
            <person name="Coursin T."/>
            <person name="Laurent T."/>
            <person name="Goodwin L."/>
            <person name="Nolan M."/>
            <person name="Davenport K.W."/>
            <person name="Han C.S."/>
            <person name="Rubin E.M."/>
            <person name="Eisen J.A."/>
            <person name="Woyke T."/>
            <person name="Gugger M."/>
            <person name="Kerfeld C.A."/>
        </authorList>
    </citation>
    <scope>NUCLEOTIDE SEQUENCE [LARGE SCALE GENOMIC DNA]</scope>
    <source>
        <strain evidence="2">ATCC 29140 / PCC 7202</strain>
    </source>
</reference>
<organism evidence="1 2">
    <name type="scientific">Cyanobacterium stanieri (strain ATCC 29140 / PCC 7202)</name>
    <dbReference type="NCBI Taxonomy" id="292563"/>
    <lineage>
        <taxon>Bacteria</taxon>
        <taxon>Bacillati</taxon>
        <taxon>Cyanobacteriota</taxon>
        <taxon>Cyanophyceae</taxon>
        <taxon>Oscillatoriophycideae</taxon>
        <taxon>Chroococcales</taxon>
        <taxon>Geminocystaceae</taxon>
        <taxon>Cyanobacterium</taxon>
    </lineage>
</organism>
<name>K9YL46_CYASC</name>
<dbReference type="HOGENOM" id="CLU_021735_0_0_3"/>
<dbReference type="eggNOG" id="ENOG502ZB7I">
    <property type="taxonomic scope" value="Bacteria"/>
</dbReference>
<protein>
    <recommendedName>
        <fullName evidence="3">Heparinase II/III family protein</fullName>
    </recommendedName>
</protein>
<dbReference type="AlphaFoldDB" id="K9YL46"/>